<gene>
    <name evidence="1" type="ORF">CA85_12330</name>
</gene>
<evidence type="ECO:0000313" key="2">
    <source>
        <dbReference type="Proteomes" id="UP000318053"/>
    </source>
</evidence>
<dbReference type="OrthoDB" id="231509at2"/>
<evidence type="ECO:0000313" key="1">
    <source>
        <dbReference type="EMBL" id="TWT74345.1"/>
    </source>
</evidence>
<name>A0A5C5YHN1_9BACT</name>
<accession>A0A5C5YHN1</accession>
<dbReference type="EMBL" id="SJPK01000002">
    <property type="protein sequence ID" value="TWT74345.1"/>
    <property type="molecule type" value="Genomic_DNA"/>
</dbReference>
<keyword evidence="2" id="KW-1185">Reference proteome</keyword>
<reference evidence="1 2" key="1">
    <citation type="submission" date="2019-02" db="EMBL/GenBank/DDBJ databases">
        <title>Deep-cultivation of Planctomycetes and their phenomic and genomic characterization uncovers novel biology.</title>
        <authorList>
            <person name="Wiegand S."/>
            <person name="Jogler M."/>
            <person name="Boedeker C."/>
            <person name="Pinto D."/>
            <person name="Vollmers J."/>
            <person name="Rivas-Marin E."/>
            <person name="Kohn T."/>
            <person name="Peeters S.H."/>
            <person name="Heuer A."/>
            <person name="Rast P."/>
            <person name="Oberbeckmann S."/>
            <person name="Bunk B."/>
            <person name="Jeske O."/>
            <person name="Meyerdierks A."/>
            <person name="Storesund J.E."/>
            <person name="Kallscheuer N."/>
            <person name="Luecker S."/>
            <person name="Lage O.M."/>
            <person name="Pohl T."/>
            <person name="Merkel B.J."/>
            <person name="Hornburger P."/>
            <person name="Mueller R.-W."/>
            <person name="Bruemmer F."/>
            <person name="Labrenz M."/>
            <person name="Spormann A.M."/>
            <person name="Op Den Camp H."/>
            <person name="Overmann J."/>
            <person name="Amann R."/>
            <person name="Jetten M.S.M."/>
            <person name="Mascher T."/>
            <person name="Medema M.H."/>
            <person name="Devos D.P."/>
            <person name="Kaster A.-K."/>
            <person name="Ovreas L."/>
            <person name="Rohde M."/>
            <person name="Galperin M.Y."/>
            <person name="Jogler C."/>
        </authorList>
    </citation>
    <scope>NUCLEOTIDE SEQUENCE [LARGE SCALE GENOMIC DNA]</scope>
    <source>
        <strain evidence="1 2">CA85</strain>
    </source>
</reference>
<sequence length="124" mass="13518">MKAFQTAKKILAIDASTFPAVAIGGQGDKEIQICGIHHGLGWLGSEVQSRRASEQTSIVSMNGREALWDTSAMYFCDERTVEYAGYHAMAPHLLWKGLGACCSFELRIRAIAGTHFVTNAQARS</sequence>
<organism evidence="1 2">
    <name type="scientific">Allorhodopirellula solitaria</name>
    <dbReference type="NCBI Taxonomy" id="2527987"/>
    <lineage>
        <taxon>Bacteria</taxon>
        <taxon>Pseudomonadati</taxon>
        <taxon>Planctomycetota</taxon>
        <taxon>Planctomycetia</taxon>
        <taxon>Pirellulales</taxon>
        <taxon>Pirellulaceae</taxon>
        <taxon>Allorhodopirellula</taxon>
    </lineage>
</organism>
<dbReference type="AlphaFoldDB" id="A0A5C5YHN1"/>
<protein>
    <submittedName>
        <fullName evidence="1">Uncharacterized protein</fullName>
    </submittedName>
</protein>
<dbReference type="Proteomes" id="UP000318053">
    <property type="component" value="Unassembled WGS sequence"/>
</dbReference>
<comment type="caution">
    <text evidence="1">The sequence shown here is derived from an EMBL/GenBank/DDBJ whole genome shotgun (WGS) entry which is preliminary data.</text>
</comment>
<proteinExistence type="predicted"/>